<dbReference type="RefSeq" id="WP_058282049.1">
    <property type="nucleotide sequence ID" value="NZ_CYUD01000006.1"/>
</dbReference>
<dbReference type="Pfam" id="PF13403">
    <property type="entry name" value="Hint_2"/>
    <property type="match status" value="1"/>
</dbReference>
<gene>
    <name evidence="3" type="ORF">RUE5091_02353</name>
</gene>
<reference evidence="4" key="1">
    <citation type="submission" date="2015-09" db="EMBL/GenBank/DDBJ databases">
        <authorList>
            <person name="Rodrigo-Torres L."/>
            <person name="Arahal D.R."/>
        </authorList>
    </citation>
    <scope>NUCLEOTIDE SEQUENCE [LARGE SCALE GENOMIC DNA]</scope>
    <source>
        <strain evidence="4">CECT 5091</strain>
    </source>
</reference>
<evidence type="ECO:0000256" key="1">
    <source>
        <dbReference type="SAM" id="MobiDB-lite"/>
    </source>
</evidence>
<dbReference type="EMBL" id="CYUD01000006">
    <property type="protein sequence ID" value="CUK02245.1"/>
    <property type="molecule type" value="Genomic_DNA"/>
</dbReference>
<organism evidence="3 4">
    <name type="scientific">Ruegeria denitrificans</name>
    <dbReference type="NCBI Taxonomy" id="1715692"/>
    <lineage>
        <taxon>Bacteria</taxon>
        <taxon>Pseudomonadati</taxon>
        <taxon>Pseudomonadota</taxon>
        <taxon>Alphaproteobacteria</taxon>
        <taxon>Rhodobacterales</taxon>
        <taxon>Roseobacteraceae</taxon>
        <taxon>Ruegeria</taxon>
    </lineage>
</organism>
<dbReference type="InterPro" id="IPR006141">
    <property type="entry name" value="Intein_N"/>
</dbReference>
<dbReference type="PROSITE" id="PS50817">
    <property type="entry name" value="INTEIN_N_TER"/>
    <property type="match status" value="1"/>
</dbReference>
<dbReference type="NCBIfam" id="TIGR01965">
    <property type="entry name" value="VCBS_repeat"/>
    <property type="match status" value="1"/>
</dbReference>
<dbReference type="SUPFAM" id="SSF51294">
    <property type="entry name" value="Hedgehog/intein (Hint) domain"/>
    <property type="match status" value="1"/>
</dbReference>
<evidence type="ECO:0000313" key="4">
    <source>
        <dbReference type="Proteomes" id="UP000051260"/>
    </source>
</evidence>
<dbReference type="STRING" id="1715692.RUE5091_02353"/>
<evidence type="ECO:0000313" key="3">
    <source>
        <dbReference type="EMBL" id="CUK02245.1"/>
    </source>
</evidence>
<sequence length="302" mass="32725">MVSIAITGDITGDVTGNPPNQSTGDLDLDSNVPILSETWVISTPPAFGTASVDPNTGEWTYTVDPAFFDSLDDNQVVTDTFSIQVTGEFGTFLGPFPFDLQQEITITIEGVCFTAGTLIETPNGTQLIEALSVGDQVLTTDHGPQPIRWIESSTLPPERLRENPAMRPVRISAGSLGPDTPSRDLRVSQQHRIVVRGPKVELLFGTPEALVAAKHLCSWPGIDVETSDAAVEYYHILLDEHEILTAEGAPAESLFLGEESLYTLSSEALQELAAIFPDTPDRYGFGRAARLVLREFEARALV</sequence>
<accession>A0A0N7M9Q6</accession>
<feature type="domain" description="Hedgehog/Intein (Hint)" evidence="2">
    <location>
        <begin position="111"/>
        <end position="257"/>
    </location>
</feature>
<feature type="region of interest" description="Disordered" evidence="1">
    <location>
        <begin position="1"/>
        <end position="26"/>
    </location>
</feature>
<name>A0A0N7M9Q6_9RHOB</name>
<dbReference type="Proteomes" id="UP000051260">
    <property type="component" value="Unassembled WGS sequence"/>
</dbReference>
<dbReference type="OrthoDB" id="6305173at2"/>
<proteinExistence type="predicted"/>
<dbReference type="AlphaFoldDB" id="A0A0N7M9Q6"/>
<protein>
    <recommendedName>
        <fullName evidence="2">Hedgehog/Intein (Hint) domain-containing protein</fullName>
    </recommendedName>
</protein>
<dbReference type="InterPro" id="IPR028992">
    <property type="entry name" value="Hedgehog/Intein_dom"/>
</dbReference>
<dbReference type="InterPro" id="IPR010221">
    <property type="entry name" value="VCBS_dom"/>
</dbReference>
<evidence type="ECO:0000259" key="2">
    <source>
        <dbReference type="Pfam" id="PF13403"/>
    </source>
</evidence>
<dbReference type="InterPro" id="IPR036844">
    <property type="entry name" value="Hint_dom_sf"/>
</dbReference>
<dbReference type="Gene3D" id="2.170.16.10">
    <property type="entry name" value="Hedgehog/Intein (Hint) domain"/>
    <property type="match status" value="1"/>
</dbReference>
<dbReference type="GO" id="GO:0016539">
    <property type="term" value="P:intein-mediated protein splicing"/>
    <property type="evidence" value="ECO:0007669"/>
    <property type="project" value="InterPro"/>
</dbReference>
<keyword evidence="4" id="KW-1185">Reference proteome</keyword>